<dbReference type="EMBL" id="MCGH01000002">
    <property type="protein sequence ID" value="ODM05881.1"/>
    <property type="molecule type" value="Genomic_DNA"/>
</dbReference>
<dbReference type="PATRIC" id="fig|1432052.4.peg.1972"/>
<dbReference type="Pfam" id="PF01228">
    <property type="entry name" value="Gly_radical"/>
    <property type="match status" value="1"/>
</dbReference>
<evidence type="ECO:0000259" key="4">
    <source>
        <dbReference type="PROSITE" id="PS51149"/>
    </source>
</evidence>
<dbReference type="InterPro" id="IPR051215">
    <property type="entry name" value="GRE"/>
</dbReference>
<reference evidence="6 7" key="1">
    <citation type="submission" date="2016-07" db="EMBL/GenBank/DDBJ databases">
        <title>Characterization of isolates of Eisenbergiella tayi derived from blood cultures, using whole genome sequencing.</title>
        <authorList>
            <person name="Burdz T."/>
            <person name="Wiebe D."/>
            <person name="Huynh C."/>
            <person name="Bernard K."/>
        </authorList>
    </citation>
    <scope>NUCLEOTIDE SEQUENCE [LARGE SCALE GENOMIC DNA]</scope>
    <source>
        <strain evidence="6 7">NML 110608</strain>
    </source>
</reference>
<keyword evidence="1 3" id="KW-0556">Organic radical</keyword>
<feature type="modified residue" description="Glycine radical" evidence="3">
    <location>
        <position position="667"/>
    </location>
</feature>
<organism evidence="6 7">
    <name type="scientific">Eisenbergiella tayi</name>
    <dbReference type="NCBI Taxonomy" id="1432052"/>
    <lineage>
        <taxon>Bacteria</taxon>
        <taxon>Bacillati</taxon>
        <taxon>Bacillota</taxon>
        <taxon>Clostridia</taxon>
        <taxon>Lachnospirales</taxon>
        <taxon>Lachnospiraceae</taxon>
        <taxon>Eisenbergiella</taxon>
    </lineage>
</organism>
<evidence type="ECO:0000313" key="7">
    <source>
        <dbReference type="Proteomes" id="UP000094067"/>
    </source>
</evidence>
<evidence type="ECO:0000313" key="6">
    <source>
        <dbReference type="EMBL" id="ODM05881.1"/>
    </source>
</evidence>
<evidence type="ECO:0000256" key="3">
    <source>
        <dbReference type="PROSITE-ProRule" id="PRU00493"/>
    </source>
</evidence>
<dbReference type="InterPro" id="IPR001150">
    <property type="entry name" value="Gly_radical"/>
</dbReference>
<feature type="domain" description="PFL" evidence="5">
    <location>
        <begin position="1"/>
        <end position="564"/>
    </location>
</feature>
<dbReference type="Proteomes" id="UP000094067">
    <property type="component" value="Unassembled WGS sequence"/>
</dbReference>
<proteinExistence type="predicted"/>
<feature type="domain" description="Glycine radical" evidence="4">
    <location>
        <begin position="571"/>
        <end position="691"/>
    </location>
</feature>
<dbReference type="PROSITE" id="PS51554">
    <property type="entry name" value="PFL"/>
    <property type="match status" value="1"/>
</dbReference>
<dbReference type="InterPro" id="IPR004184">
    <property type="entry name" value="PFL_dom"/>
</dbReference>
<sequence length="691" mass="77987">MTERIRNLRKLFIEEHQHRTFRKAPGDPFLLAAAFREQNLPDTERAVKRLVYMLDEETPLLFPEQTILFLRTNPTLQALFTEEEKEALAAEYRLHELGELSNICVDYTRFLNVGFPGMRSRLEAQKNKFVSCGQMEKAAYLEGQLTILKALESLILRYRDAASNAGNTLSADSLTRLLSDAPHTLQDALQMQRIIHFTMWCAGNYHNTLGRFDQYMMPYLQADLDAGRLTEESALELLEEFFLTFNLDSDLYPGMQQGDNGQSMVLGGMTPEGKDGFNLLSRLCLQASLELRLIDPKINLRVSKNTPLSIYEMGTQLTKQGLGFPQYSNDDVVIPGLEELGYRTEDARNYAVAACWEFIIPGGGMEIPNIDALCFADVMRKAVTGHLADAPDYTSLFEAVTEKLQERVDEMCENTKNLYIFPAPFLSLMMDGCLENGRDISLGGVYNNYGFHGTGLATAADSLAAIKKYVFDTGEIDRKELLDAMEKDFDGYDRLLHLLRYEAPKMGNNEELPDSIAGDLLEAFARAVKGKKNERGGCFRAGTGSAMYYLWYSKDMGATPDGRRAGEGFSCNYSPSLFIHSKGPVSIVKSFTRPCLKHTINGGPLTIELHDTLFRGEESITKVAALVKSFIDMEGHQMQINAVNRDTMLDAQKHPEKYHNLIVRVWGWSGYFVELDKEYQDHIIKRMELTV</sequence>
<keyword evidence="2 6" id="KW-0456">Lyase</keyword>
<name>A0A1E3ABW5_9FIRM</name>
<gene>
    <name evidence="6" type="primary">bssA_1</name>
    <name evidence="6" type="ORF">BEI61_01770</name>
</gene>
<protein>
    <submittedName>
        <fullName evidence="6">Benzylsuccinate synthase alpha subunit</fullName>
        <ecNumber evidence="6">4.1.99.11</ecNumber>
    </submittedName>
</protein>
<dbReference type="PANTHER" id="PTHR43641:SF2">
    <property type="entry name" value="DEHYDRATASE YBIW-RELATED"/>
    <property type="match status" value="1"/>
</dbReference>
<dbReference type="Pfam" id="PF02901">
    <property type="entry name" value="PFL-like"/>
    <property type="match status" value="1"/>
</dbReference>
<evidence type="ECO:0000259" key="5">
    <source>
        <dbReference type="PROSITE" id="PS51554"/>
    </source>
</evidence>
<dbReference type="GO" id="GO:0018805">
    <property type="term" value="F:benzylsuccinate synthase activity"/>
    <property type="evidence" value="ECO:0007669"/>
    <property type="project" value="UniProtKB-EC"/>
</dbReference>
<comment type="caution">
    <text evidence="6">The sequence shown here is derived from an EMBL/GenBank/DDBJ whole genome shotgun (WGS) entry which is preliminary data.</text>
</comment>
<dbReference type="PROSITE" id="PS51149">
    <property type="entry name" value="GLY_RADICAL_2"/>
    <property type="match status" value="1"/>
</dbReference>
<accession>A0A1E3ABW5</accession>
<evidence type="ECO:0000256" key="2">
    <source>
        <dbReference type="ARBA" id="ARBA00023239"/>
    </source>
</evidence>
<dbReference type="AlphaFoldDB" id="A0A1E3ABW5"/>
<dbReference type="SUPFAM" id="SSF51998">
    <property type="entry name" value="PFL-like glycyl radical enzymes"/>
    <property type="match status" value="1"/>
</dbReference>
<evidence type="ECO:0000256" key="1">
    <source>
        <dbReference type="ARBA" id="ARBA00022818"/>
    </source>
</evidence>
<dbReference type="Gene3D" id="3.20.70.20">
    <property type="match status" value="1"/>
</dbReference>
<dbReference type="GO" id="GO:0005829">
    <property type="term" value="C:cytosol"/>
    <property type="evidence" value="ECO:0007669"/>
    <property type="project" value="TreeGrafter"/>
</dbReference>
<dbReference type="PANTHER" id="PTHR43641">
    <property type="entry name" value="FORMATE ACETYLTRANSFERASE 3-RELATED"/>
    <property type="match status" value="1"/>
</dbReference>
<dbReference type="RefSeq" id="WP_069152010.1">
    <property type="nucleotide sequence ID" value="NZ_MCGH01000002.1"/>
</dbReference>
<dbReference type="EC" id="4.1.99.11" evidence="6"/>